<dbReference type="PANTHER" id="PTHR12110">
    <property type="entry name" value="HYDROXYPYRUVATE ISOMERASE"/>
    <property type="match status" value="1"/>
</dbReference>
<comment type="caution">
    <text evidence="2">The sequence shown here is derived from an EMBL/GenBank/DDBJ whole genome shotgun (WGS) entry which is preliminary data.</text>
</comment>
<evidence type="ECO:0000259" key="1">
    <source>
        <dbReference type="Pfam" id="PF01261"/>
    </source>
</evidence>
<dbReference type="Gene3D" id="3.20.20.150">
    <property type="entry name" value="Divalent-metal-dependent TIM barrel enzymes"/>
    <property type="match status" value="1"/>
</dbReference>
<dbReference type="SUPFAM" id="SSF51658">
    <property type="entry name" value="Xylose isomerase-like"/>
    <property type="match status" value="1"/>
</dbReference>
<dbReference type="EMBL" id="VXRY01000174">
    <property type="protein sequence ID" value="MXY33333.1"/>
    <property type="molecule type" value="Genomic_DNA"/>
</dbReference>
<reference evidence="2" key="1">
    <citation type="submission" date="2019-09" db="EMBL/GenBank/DDBJ databases">
        <title>Characterisation of the sponge microbiome using genome-centric metagenomics.</title>
        <authorList>
            <person name="Engelberts J.P."/>
            <person name="Robbins S.J."/>
            <person name="De Goeij J.M."/>
            <person name="Aranda M."/>
            <person name="Bell S.C."/>
            <person name="Webster N.S."/>
        </authorList>
    </citation>
    <scope>NUCLEOTIDE SEQUENCE</scope>
    <source>
        <strain evidence="2">SB0664_bin_43</strain>
    </source>
</reference>
<dbReference type="InterPro" id="IPR036237">
    <property type="entry name" value="Xyl_isomerase-like_sf"/>
</dbReference>
<name>A0A6B0XZT7_9RHOB</name>
<dbReference type="InterPro" id="IPR013022">
    <property type="entry name" value="Xyl_isomerase-like_TIM-brl"/>
</dbReference>
<dbReference type="InterPro" id="IPR050312">
    <property type="entry name" value="IolE/XylAMocC-like"/>
</dbReference>
<sequence length="312" mass="35729">MNANNLQLGFVSAILPECSVRDLFYSASQFSYDCIELMCWPLGKATRRYAGVTHVDVRSMNSTKARELQELADDYGCSISALGYYPNPLCPDIEEGEVYITHILRMIEAAAVLELDTVNTFIGRDWNRSVDENWPRVLEVWKPIVEFAEEREVRIGIENCPMYFTDDEWPAGKNIAHTPAIWRRLFADLGSTSIGLNYDPSHMIWQHMDYLKPIRNFSDRLFHIHAKDVRLDQDRLDEVGIMATPNSYHTPKLPGLGDVNWGKFFSLLTDVGYNGAVCVEVEDRAYEGSLELRKCALIQSCTYLRQFIPLLQ</sequence>
<accession>A0A6B0XZT7</accession>
<dbReference type="Pfam" id="PF01261">
    <property type="entry name" value="AP_endonuc_2"/>
    <property type="match status" value="1"/>
</dbReference>
<proteinExistence type="predicted"/>
<evidence type="ECO:0000313" key="2">
    <source>
        <dbReference type="EMBL" id="MXY33333.1"/>
    </source>
</evidence>
<protein>
    <submittedName>
        <fullName evidence="2">Sugar phosphate isomerase/epimerase</fullName>
    </submittedName>
</protein>
<feature type="domain" description="Xylose isomerase-like TIM barrel" evidence="1">
    <location>
        <begin position="27"/>
        <end position="285"/>
    </location>
</feature>
<keyword evidence="2" id="KW-0413">Isomerase</keyword>
<dbReference type="GO" id="GO:0016853">
    <property type="term" value="F:isomerase activity"/>
    <property type="evidence" value="ECO:0007669"/>
    <property type="project" value="UniProtKB-KW"/>
</dbReference>
<dbReference type="PANTHER" id="PTHR12110:SF21">
    <property type="entry name" value="XYLOSE ISOMERASE-LIKE TIM BARREL DOMAIN-CONTAINING PROTEIN"/>
    <property type="match status" value="1"/>
</dbReference>
<organism evidence="2">
    <name type="scientific">Boseongicola sp. SB0664_bin_43</name>
    <dbReference type="NCBI Taxonomy" id="2604844"/>
    <lineage>
        <taxon>Bacteria</taxon>
        <taxon>Pseudomonadati</taxon>
        <taxon>Pseudomonadota</taxon>
        <taxon>Alphaproteobacteria</taxon>
        <taxon>Rhodobacterales</taxon>
        <taxon>Paracoccaceae</taxon>
        <taxon>Boseongicola</taxon>
    </lineage>
</organism>
<dbReference type="AlphaFoldDB" id="A0A6B0XZT7"/>
<gene>
    <name evidence="2" type="ORF">F4Y60_04430</name>
</gene>